<dbReference type="AlphaFoldDB" id="A0A5N6VXA9"/>
<reference evidence="2" key="1">
    <citation type="submission" date="2019-04" db="EMBL/GenBank/DDBJ databases">
        <title>Friends and foes A comparative genomics studyof 23 Aspergillus species from section Flavi.</title>
        <authorList>
            <consortium name="DOE Joint Genome Institute"/>
            <person name="Kjaerbolling I."/>
            <person name="Vesth T."/>
            <person name="Frisvad J.C."/>
            <person name="Nybo J.L."/>
            <person name="Theobald S."/>
            <person name="Kildgaard S."/>
            <person name="Isbrandt T."/>
            <person name="Kuo A."/>
            <person name="Sato A."/>
            <person name="Lyhne E.K."/>
            <person name="Kogle M.E."/>
            <person name="Wiebenga A."/>
            <person name="Kun R.S."/>
            <person name="Lubbers R.J."/>
            <person name="Makela M.R."/>
            <person name="Barry K."/>
            <person name="Chovatia M."/>
            <person name="Clum A."/>
            <person name="Daum C."/>
            <person name="Haridas S."/>
            <person name="He G."/>
            <person name="LaButti K."/>
            <person name="Lipzen A."/>
            <person name="Mondo S."/>
            <person name="Riley R."/>
            <person name="Salamov A."/>
            <person name="Simmons B.A."/>
            <person name="Magnuson J.K."/>
            <person name="Henrissat B."/>
            <person name="Mortensen U.H."/>
            <person name="Larsen T.O."/>
            <person name="Devries R.P."/>
            <person name="Grigoriev I.V."/>
            <person name="Machida M."/>
            <person name="Baker S.E."/>
            <person name="Andersen M.R."/>
        </authorList>
    </citation>
    <scope>NUCLEOTIDE SEQUENCE [LARGE SCALE GENOMIC DNA]</scope>
    <source>
        <strain evidence="2">CBS 130015</strain>
    </source>
</reference>
<dbReference type="EMBL" id="ML738340">
    <property type="protein sequence ID" value="KAE8311710.1"/>
    <property type="molecule type" value="Genomic_DNA"/>
</dbReference>
<accession>A0A5N6VXA9</accession>
<proteinExistence type="predicted"/>
<organism evidence="1 2">
    <name type="scientific">Aspergillus transmontanensis</name>
    <dbReference type="NCBI Taxonomy" id="1034304"/>
    <lineage>
        <taxon>Eukaryota</taxon>
        <taxon>Fungi</taxon>
        <taxon>Dikarya</taxon>
        <taxon>Ascomycota</taxon>
        <taxon>Pezizomycotina</taxon>
        <taxon>Eurotiomycetes</taxon>
        <taxon>Eurotiomycetidae</taxon>
        <taxon>Eurotiales</taxon>
        <taxon>Aspergillaceae</taxon>
        <taxon>Aspergillus</taxon>
        <taxon>Aspergillus subgen. Circumdati</taxon>
    </lineage>
</organism>
<dbReference type="Proteomes" id="UP000325433">
    <property type="component" value="Unassembled WGS sequence"/>
</dbReference>
<name>A0A5N6VXA9_9EURO</name>
<gene>
    <name evidence="1" type="ORF">BDV41DRAFT_541085</name>
</gene>
<sequence>MCPMPPARMNLDLTVEPHPPLSKAARKRLSKRNSDIYTSIVEDLLPASSETI</sequence>
<evidence type="ECO:0000313" key="2">
    <source>
        <dbReference type="Proteomes" id="UP000325433"/>
    </source>
</evidence>
<evidence type="ECO:0000313" key="1">
    <source>
        <dbReference type="EMBL" id="KAE8311710.1"/>
    </source>
</evidence>
<protein>
    <submittedName>
        <fullName evidence="1">Uncharacterized protein</fullName>
    </submittedName>
</protein>
<keyword evidence="2" id="KW-1185">Reference proteome</keyword>